<dbReference type="Pfam" id="PF04296">
    <property type="entry name" value="YlxR"/>
    <property type="match status" value="1"/>
</dbReference>
<organism evidence="2 3">
    <name type="scientific">Calderihabitans maritimus</name>
    <dbReference type="NCBI Taxonomy" id="1246530"/>
    <lineage>
        <taxon>Bacteria</taxon>
        <taxon>Bacillati</taxon>
        <taxon>Bacillota</taxon>
        <taxon>Clostridia</taxon>
        <taxon>Neomoorellales</taxon>
        <taxon>Calderihabitantaceae</taxon>
        <taxon>Calderihabitans</taxon>
    </lineage>
</organism>
<dbReference type="InterPro" id="IPR007393">
    <property type="entry name" value="YlxR_dom"/>
</dbReference>
<dbReference type="OrthoDB" id="9813251at2"/>
<dbReference type="SUPFAM" id="SSF64376">
    <property type="entry name" value="YlxR-like"/>
    <property type="match status" value="1"/>
</dbReference>
<dbReference type="NCBIfam" id="NF047356">
    <property type="entry name" value="RNA_bind_RnpM"/>
    <property type="match status" value="1"/>
</dbReference>
<accession>A0A1Z5HYA9</accession>
<evidence type="ECO:0000313" key="3">
    <source>
        <dbReference type="Proteomes" id="UP000197032"/>
    </source>
</evidence>
<dbReference type="InterPro" id="IPR035931">
    <property type="entry name" value="YlxR-like_sf"/>
</dbReference>
<evidence type="ECO:0000313" key="2">
    <source>
        <dbReference type="EMBL" id="GAW94305.1"/>
    </source>
</evidence>
<protein>
    <recommendedName>
        <fullName evidence="1">YlxR domain-containing protein</fullName>
    </recommendedName>
</protein>
<dbReference type="Gene3D" id="3.30.1230.10">
    <property type="entry name" value="YlxR-like"/>
    <property type="match status" value="1"/>
</dbReference>
<reference evidence="3" key="1">
    <citation type="journal article" date="2017" name="Appl. Environ. Microbiol.">
        <title>Genomic Analysis of Calderihabitans maritimus KKC1, a Thermophilic, Hydrogenogenic, Carboxydotrophic Bacterium Isolated from Marine Sediment.</title>
        <authorList>
            <person name="Omae K."/>
            <person name="Yoneda Y."/>
            <person name="Fukuyama Y."/>
            <person name="Yoshida T."/>
            <person name="Sako Y."/>
        </authorList>
    </citation>
    <scope>NUCLEOTIDE SEQUENCE [LARGE SCALE GENOMIC DNA]</scope>
    <source>
        <strain evidence="3">KKC1</strain>
    </source>
</reference>
<dbReference type="PANTHER" id="PTHR34215">
    <property type="entry name" value="BLL0784 PROTEIN"/>
    <property type="match status" value="1"/>
</dbReference>
<dbReference type="Proteomes" id="UP000197032">
    <property type="component" value="Unassembled WGS sequence"/>
</dbReference>
<dbReference type="InterPro" id="IPR037465">
    <property type="entry name" value="YlxR"/>
</dbReference>
<dbReference type="AlphaFoldDB" id="A0A1Z5HYA9"/>
<evidence type="ECO:0000259" key="1">
    <source>
        <dbReference type="Pfam" id="PF04296"/>
    </source>
</evidence>
<feature type="domain" description="YlxR" evidence="1">
    <location>
        <begin position="10"/>
        <end position="83"/>
    </location>
</feature>
<name>A0A1Z5HYA9_9FIRM</name>
<keyword evidence="3" id="KW-1185">Reference proteome</keyword>
<proteinExistence type="predicted"/>
<dbReference type="CDD" id="cd00279">
    <property type="entry name" value="YlxR"/>
    <property type="match status" value="1"/>
</dbReference>
<dbReference type="EMBL" id="BDGJ01000215">
    <property type="protein sequence ID" value="GAW94305.1"/>
    <property type="molecule type" value="Genomic_DNA"/>
</dbReference>
<comment type="caution">
    <text evidence="2">The sequence shown here is derived from an EMBL/GenBank/DDBJ whole genome shotgun (WGS) entry which is preliminary data.</text>
</comment>
<sequence length="94" mass="10569">MGRVRKIPQRMCVGCREKKDKRELIRVVRTPEGSVVVDPTGKRSGRGAYICPQVECLLKAVKNRGLERGLETKIEDTVIEELKEVVGGLHEGKR</sequence>
<dbReference type="RefSeq" id="WP_088555277.1">
    <property type="nucleotide sequence ID" value="NZ_BDGJ01000215.1"/>
</dbReference>
<gene>
    <name evidence="2" type="ORF">KKC1_34140</name>
</gene>
<dbReference type="PANTHER" id="PTHR34215:SF1">
    <property type="entry name" value="YLXR DOMAIN-CONTAINING PROTEIN"/>
    <property type="match status" value="1"/>
</dbReference>